<feature type="domain" description="DNA2/NAM7 helicase-like C-terminal" evidence="7">
    <location>
        <begin position="816"/>
        <end position="1014"/>
    </location>
</feature>
<dbReference type="AlphaFoldDB" id="A0A1Y5IBV4"/>
<keyword evidence="8" id="KW-0540">Nuclease</keyword>
<dbReference type="InterPro" id="IPR047187">
    <property type="entry name" value="SF1_C_Upf1"/>
</dbReference>
<feature type="compositionally biased region" description="Basic residues" evidence="5">
    <location>
        <begin position="55"/>
        <end position="68"/>
    </location>
</feature>
<evidence type="ECO:0000259" key="6">
    <source>
        <dbReference type="Pfam" id="PF13086"/>
    </source>
</evidence>
<dbReference type="Pfam" id="PF13087">
    <property type="entry name" value="AAA_12"/>
    <property type="match status" value="1"/>
</dbReference>
<dbReference type="GO" id="GO:0005524">
    <property type="term" value="F:ATP binding"/>
    <property type="evidence" value="ECO:0007669"/>
    <property type="project" value="UniProtKB-KW"/>
</dbReference>
<evidence type="ECO:0000259" key="7">
    <source>
        <dbReference type="Pfam" id="PF13087"/>
    </source>
</evidence>
<feature type="domain" description="DNA2/NAM7 helicase helicase" evidence="6">
    <location>
        <begin position="738"/>
        <end position="807"/>
    </location>
</feature>
<dbReference type="GO" id="GO:0016787">
    <property type="term" value="F:hydrolase activity"/>
    <property type="evidence" value="ECO:0007669"/>
    <property type="project" value="UniProtKB-KW"/>
</dbReference>
<reference evidence="8" key="1">
    <citation type="submission" date="2017-04" db="EMBL/GenBank/DDBJ databases">
        <title>Population genomics of picophytoplankton unveils novel chromosome hypervariability.</title>
        <authorList>
            <consortium name="DOE Joint Genome Institute"/>
            <person name="Blanc-Mathieu R."/>
            <person name="Krasovec M."/>
            <person name="Hebrard M."/>
            <person name="Yau S."/>
            <person name="Desgranges E."/>
            <person name="Martin J."/>
            <person name="Schackwitz W."/>
            <person name="Kuo A."/>
            <person name="Salin G."/>
            <person name="Donnadieu C."/>
            <person name="Desdevises Y."/>
            <person name="Sanchez-Ferandin S."/>
            <person name="Moreau H."/>
            <person name="Rivals E."/>
            <person name="Grigoriev I.V."/>
            <person name="Grimsley N."/>
            <person name="Eyre-Walker A."/>
            <person name="Piganeau G."/>
        </authorList>
    </citation>
    <scope>NUCLEOTIDE SEQUENCE [LARGE SCALE GENOMIC DNA]</scope>
    <source>
        <strain evidence="8">RCC 1115</strain>
    </source>
</reference>
<dbReference type="InterPro" id="IPR027417">
    <property type="entry name" value="P-loop_NTPase"/>
</dbReference>
<dbReference type="Gene3D" id="3.40.50.300">
    <property type="entry name" value="P-loop containing nucleotide triphosphate hydrolases"/>
    <property type="match status" value="2"/>
</dbReference>
<dbReference type="InterPro" id="IPR041677">
    <property type="entry name" value="DNA2/NAM7_AAA_11"/>
</dbReference>
<dbReference type="CDD" id="cd18808">
    <property type="entry name" value="SF1_C_Upf1"/>
    <property type="match status" value="1"/>
</dbReference>
<dbReference type="GO" id="GO:0004386">
    <property type="term" value="F:helicase activity"/>
    <property type="evidence" value="ECO:0007669"/>
    <property type="project" value="UniProtKB-KW"/>
</dbReference>
<feature type="compositionally biased region" description="Acidic residues" evidence="5">
    <location>
        <begin position="410"/>
        <end position="419"/>
    </location>
</feature>
<evidence type="ECO:0000256" key="1">
    <source>
        <dbReference type="ARBA" id="ARBA00022741"/>
    </source>
</evidence>
<feature type="domain" description="DNA2/NAM7 helicase helicase" evidence="6">
    <location>
        <begin position="632"/>
        <end position="724"/>
    </location>
</feature>
<evidence type="ECO:0000256" key="3">
    <source>
        <dbReference type="ARBA" id="ARBA00022806"/>
    </source>
</evidence>
<evidence type="ECO:0000313" key="8">
    <source>
        <dbReference type="EMBL" id="OUS46127.1"/>
    </source>
</evidence>
<dbReference type="InterPro" id="IPR045055">
    <property type="entry name" value="DNA2/NAM7-like"/>
</dbReference>
<dbReference type="PANTHER" id="PTHR10887">
    <property type="entry name" value="DNA2/NAM7 HELICASE FAMILY"/>
    <property type="match status" value="1"/>
</dbReference>
<evidence type="ECO:0000256" key="2">
    <source>
        <dbReference type="ARBA" id="ARBA00022801"/>
    </source>
</evidence>
<keyword evidence="2" id="KW-0378">Hydrolase</keyword>
<gene>
    <name evidence="8" type="ORF">BE221DRAFT_95284</name>
</gene>
<dbReference type="GO" id="GO:0004519">
    <property type="term" value="F:endonuclease activity"/>
    <property type="evidence" value="ECO:0007669"/>
    <property type="project" value="UniProtKB-KW"/>
</dbReference>
<dbReference type="FunFam" id="3.40.50.300:FF:000326">
    <property type="entry name" value="P-loop containing nucleoside triphosphate hydrolase"/>
    <property type="match status" value="1"/>
</dbReference>
<keyword evidence="1" id="KW-0547">Nucleotide-binding</keyword>
<evidence type="ECO:0000256" key="5">
    <source>
        <dbReference type="SAM" id="MobiDB-lite"/>
    </source>
</evidence>
<feature type="compositionally biased region" description="Basic and acidic residues" evidence="5">
    <location>
        <begin position="81"/>
        <end position="106"/>
    </location>
</feature>
<proteinExistence type="predicted"/>
<keyword evidence="8" id="KW-0255">Endonuclease</keyword>
<dbReference type="Proteomes" id="UP000195557">
    <property type="component" value="Unassembled WGS sequence"/>
</dbReference>
<dbReference type="SUPFAM" id="SSF52540">
    <property type="entry name" value="P-loop containing nucleoside triphosphate hydrolases"/>
    <property type="match status" value="1"/>
</dbReference>
<accession>A0A1Y5IBV4</accession>
<protein>
    <submittedName>
        <fullName evidence="8">tRNA-splicing endonuclease positive effector</fullName>
    </submittedName>
</protein>
<dbReference type="InterPro" id="IPR041679">
    <property type="entry name" value="DNA2/NAM7-like_C"/>
</dbReference>
<organism evidence="8">
    <name type="scientific">Ostreococcus tauri</name>
    <name type="common">Marine green alga</name>
    <dbReference type="NCBI Taxonomy" id="70448"/>
    <lineage>
        <taxon>Eukaryota</taxon>
        <taxon>Viridiplantae</taxon>
        <taxon>Chlorophyta</taxon>
        <taxon>Mamiellophyceae</taxon>
        <taxon>Mamiellales</taxon>
        <taxon>Bathycoccaceae</taxon>
        <taxon>Ostreococcus</taxon>
    </lineage>
</organism>
<feature type="region of interest" description="Disordered" evidence="5">
    <location>
        <begin position="408"/>
        <end position="428"/>
    </location>
</feature>
<name>A0A1Y5IBV4_OSTTA</name>
<keyword evidence="3" id="KW-0347">Helicase</keyword>
<dbReference type="EMBL" id="KZ155784">
    <property type="protein sequence ID" value="OUS46127.1"/>
    <property type="molecule type" value="Genomic_DNA"/>
</dbReference>
<dbReference type="eggNOG" id="KOG1802">
    <property type="taxonomic scope" value="Eukaryota"/>
</dbReference>
<sequence length="1079" mass="117102">MNACMHGRAHLDAMAANDGELSPARGGARAAVAVPVARASGAGGGHAGDRLERHQHQHQHHQHQHQHHHHEDRVGWGVRASHGDRGDARYGRDGTPHARVGRDGRGRGRRSGGGGRGRGDDGARGGGRTGRGRGRGRGFGGLGGGGYEYGYDARFIKPRREPKVNYASKIKRCVHTGDVSVGFQWFSAACERYRREVAMGIFERAGGDPRTTCPMGIDEMTYYKLIAALIKETHADHASEVARAMAAFGLKMSTKRFTEIIASVPCRTRAKEALAFVDACCRGPDFSDEFPSTSAQGGILEFGDVATATYFTKNMRLLVMEFCEESSQIMDRIKKRSTKSLEQAGTCSLNLVAKPSKIKGGRLCLSTQMLADAPNSLPRMACLKSLEDGKRGVQVGDSVLVRRYQPAVAVEEDSSETEPESTPTEVAANSSLKASAAAFVPKPKAPKPLAAPETPMEEYEGVVEIVPYTLNELHVKLDHGDVQELYGDDWRIDRLANRITFTRQVESLYELLEPNDPTKKAVCNTNPVFRQILTAGFQRSMKELADDLAAAVGSLNIRADDASDPDGTTNGVTPKEHKFRVHEIPPWQPGCEMINLEAVPMLCQGIINPTGDLKAPGPYDRVVDNITRNHGLNASQRDAMKAALERRLTLIQGPPGTGKTHTSVAIVRGMLEIGHGPVLCTSDSNTAVDNMVEGLAKAGVNVIRLGRPEAVRPDLARYQIENAIPPGATKHEAYEAQLRAVRYAQAICATCSGAGSDFLDRINFSAVMLDEASQVTEPMSLVPLANGCQQLVLVGDHKQLPPTVVSREAELAGMTLSLFDRLTRAGVKPYLLDTQFRMHPAISHFPSHSFYNGLVKSGTPAKDRPAPKGFQWPIPSVPIAFCPTPENSKETNDNLSYSNRVEAERVLEILLGVLSAGELRPCHVGIVTPYAAQVKLIRSMLRQRGVRTGVDRDTGEAGIEVSSVDGYQGREKELMIVSTVRANDLNTIGFVADARRCNVTLTRARRGVIVVGHASTLSKDRRTWGPWVRWVRNAGLTLGVKGRREDIAAVKAIEADSQSGAPATRLVPAPRGLVPRGYR</sequence>
<dbReference type="Pfam" id="PF13086">
    <property type="entry name" value="AAA_11"/>
    <property type="match status" value="2"/>
</dbReference>
<dbReference type="PANTHER" id="PTHR10887:SF495">
    <property type="entry name" value="HELICASE SENATAXIN ISOFORM X1-RELATED"/>
    <property type="match status" value="1"/>
</dbReference>
<feature type="region of interest" description="Disordered" evidence="5">
    <location>
        <begin position="39"/>
        <end position="139"/>
    </location>
</feature>
<evidence type="ECO:0000256" key="4">
    <source>
        <dbReference type="ARBA" id="ARBA00022840"/>
    </source>
</evidence>
<keyword evidence="4" id="KW-0067">ATP-binding</keyword>
<dbReference type="GO" id="GO:0005694">
    <property type="term" value="C:chromosome"/>
    <property type="evidence" value="ECO:0007669"/>
    <property type="project" value="UniProtKB-ARBA"/>
</dbReference>